<sequence>MPRRDSFNVENCVAANLTRSSYISLNRCIPSLNNGSSLRVELNSTNFYNQVNYTTSNTCSGPSTMVGEGTQRSNCDSKNINGDASSLRTLPSSSFTKNPTAQDLVFLKYTSVGCTGAVVQVTVQYNRCQGVTSVGTCDSNSVKTVCGGDAAIVNPAPVYNLAVVVLALALMF</sequence>
<evidence type="ECO:0000313" key="1">
    <source>
        <dbReference type="EMBL" id="PRP82842.1"/>
    </source>
</evidence>
<evidence type="ECO:0000313" key="2">
    <source>
        <dbReference type="Proteomes" id="UP000241769"/>
    </source>
</evidence>
<accession>A0A2P6NFZ1</accession>
<gene>
    <name evidence="1" type="ORF">PROFUN_04705</name>
</gene>
<proteinExistence type="predicted"/>
<dbReference type="EMBL" id="MDYQ01000094">
    <property type="protein sequence ID" value="PRP82842.1"/>
    <property type="molecule type" value="Genomic_DNA"/>
</dbReference>
<protein>
    <submittedName>
        <fullName evidence="1">Uncharacterized protein</fullName>
    </submittedName>
</protein>
<dbReference type="InParanoid" id="A0A2P6NFZ1"/>
<reference evidence="1 2" key="1">
    <citation type="journal article" date="2018" name="Genome Biol. Evol.">
        <title>Multiple Roots of Fruiting Body Formation in Amoebozoa.</title>
        <authorList>
            <person name="Hillmann F."/>
            <person name="Forbes G."/>
            <person name="Novohradska S."/>
            <person name="Ferling I."/>
            <person name="Riege K."/>
            <person name="Groth M."/>
            <person name="Westermann M."/>
            <person name="Marz M."/>
            <person name="Spaller T."/>
            <person name="Winckler T."/>
            <person name="Schaap P."/>
            <person name="Glockner G."/>
        </authorList>
    </citation>
    <scope>NUCLEOTIDE SEQUENCE [LARGE SCALE GENOMIC DNA]</scope>
    <source>
        <strain evidence="1 2">Jena</strain>
    </source>
</reference>
<name>A0A2P6NFZ1_9EUKA</name>
<organism evidence="1 2">
    <name type="scientific">Planoprotostelium fungivorum</name>
    <dbReference type="NCBI Taxonomy" id="1890364"/>
    <lineage>
        <taxon>Eukaryota</taxon>
        <taxon>Amoebozoa</taxon>
        <taxon>Evosea</taxon>
        <taxon>Variosea</taxon>
        <taxon>Cavosteliida</taxon>
        <taxon>Cavosteliaceae</taxon>
        <taxon>Planoprotostelium</taxon>
    </lineage>
</organism>
<keyword evidence="2" id="KW-1185">Reference proteome</keyword>
<comment type="caution">
    <text evidence="1">The sequence shown here is derived from an EMBL/GenBank/DDBJ whole genome shotgun (WGS) entry which is preliminary data.</text>
</comment>
<dbReference type="AlphaFoldDB" id="A0A2P6NFZ1"/>
<dbReference type="Proteomes" id="UP000241769">
    <property type="component" value="Unassembled WGS sequence"/>
</dbReference>